<gene>
    <name evidence="7" type="ORF">JD276_07880</name>
</gene>
<reference evidence="7" key="1">
    <citation type="submission" date="2020-12" db="EMBL/GenBank/DDBJ databases">
        <title>Leucobacter sp. CAS1, isolated from Chromium sludge.</title>
        <authorList>
            <person name="Xu Z."/>
        </authorList>
    </citation>
    <scope>NUCLEOTIDE SEQUENCE</scope>
    <source>
        <strain evidence="7">CSA1</strain>
    </source>
</reference>
<evidence type="ECO:0000256" key="4">
    <source>
        <dbReference type="ARBA" id="ARBA00023709"/>
    </source>
</evidence>
<evidence type="ECO:0000313" key="8">
    <source>
        <dbReference type="Proteomes" id="UP000608530"/>
    </source>
</evidence>
<dbReference type="InterPro" id="IPR014748">
    <property type="entry name" value="Enoyl-CoA_hydra_C"/>
</dbReference>
<dbReference type="Gene3D" id="1.10.12.10">
    <property type="entry name" value="Lyase 2-enoyl-coa Hydratase, Chain A, domain 2"/>
    <property type="match status" value="1"/>
</dbReference>
<comment type="catalytic activity">
    <reaction evidence="4">
        <text>a (3S)-3-hydroxyacyl-CoA = a (2E)-enoyl-CoA + H2O</text>
        <dbReference type="Rhea" id="RHEA:16105"/>
        <dbReference type="ChEBI" id="CHEBI:15377"/>
        <dbReference type="ChEBI" id="CHEBI:57318"/>
        <dbReference type="ChEBI" id="CHEBI:58856"/>
        <dbReference type="EC" id="4.2.1.17"/>
    </reaction>
</comment>
<comment type="catalytic activity">
    <reaction evidence="5">
        <text>a 4-saturated-(3S)-3-hydroxyacyl-CoA = a (3E)-enoyl-CoA + H2O</text>
        <dbReference type="Rhea" id="RHEA:20724"/>
        <dbReference type="ChEBI" id="CHEBI:15377"/>
        <dbReference type="ChEBI" id="CHEBI:58521"/>
        <dbReference type="ChEBI" id="CHEBI:137480"/>
        <dbReference type="EC" id="4.2.1.17"/>
    </reaction>
</comment>
<dbReference type="RefSeq" id="WP_200115102.1">
    <property type="nucleotide sequence ID" value="NZ_JAEHOH010000010.1"/>
</dbReference>
<organism evidence="7 8">
    <name type="scientific">Leucobacter chromiisoli</name>
    <dbReference type="NCBI Taxonomy" id="2796471"/>
    <lineage>
        <taxon>Bacteria</taxon>
        <taxon>Bacillati</taxon>
        <taxon>Actinomycetota</taxon>
        <taxon>Actinomycetes</taxon>
        <taxon>Micrococcales</taxon>
        <taxon>Microbacteriaceae</taxon>
        <taxon>Leucobacter</taxon>
    </lineage>
</organism>
<dbReference type="Gene3D" id="3.90.226.10">
    <property type="entry name" value="2-enoyl-CoA Hydratase, Chain A, domain 1"/>
    <property type="match status" value="1"/>
</dbReference>
<evidence type="ECO:0000256" key="6">
    <source>
        <dbReference type="RuleBase" id="RU003707"/>
    </source>
</evidence>
<evidence type="ECO:0000256" key="1">
    <source>
        <dbReference type="ARBA" id="ARBA00005254"/>
    </source>
</evidence>
<name>A0A934UVH5_9MICO</name>
<dbReference type="AlphaFoldDB" id="A0A934UVH5"/>
<sequence length="280" mass="29677">MSVAAHIENLECATLELEVRDAVLTVRVHRPEALNALSPEVIAELREVFDLLRSLGRADAVGDPDWSIRGVILTGSGGRAFVAGADITRMRDMSREEVRAYTRDAQELTVWIETLPVPVVAAVNGFALGGGCELAMACDMIYASENAAFGQPEVALGLIPGFGGCVRLQQYVGIAAARELILTGRRIPAEEAQRIGLVSRVLPDTGALMGAARESIALVAAQSPTAVAAAKRAIRAAQALPTDAGLQIELEAFADRFGTPDMTEGTAAFVEKRTPRFPGL</sequence>
<dbReference type="InterPro" id="IPR029045">
    <property type="entry name" value="ClpP/crotonase-like_dom_sf"/>
</dbReference>
<dbReference type="InterPro" id="IPR018376">
    <property type="entry name" value="Enoyl-CoA_hyd/isom_CS"/>
</dbReference>
<dbReference type="Pfam" id="PF00378">
    <property type="entry name" value="ECH_1"/>
    <property type="match status" value="1"/>
</dbReference>
<evidence type="ECO:0000256" key="3">
    <source>
        <dbReference type="ARBA" id="ARBA00023239"/>
    </source>
</evidence>
<dbReference type="GO" id="GO:0006635">
    <property type="term" value="P:fatty acid beta-oxidation"/>
    <property type="evidence" value="ECO:0007669"/>
    <property type="project" value="TreeGrafter"/>
</dbReference>
<dbReference type="PANTHER" id="PTHR11941">
    <property type="entry name" value="ENOYL-COA HYDRATASE-RELATED"/>
    <property type="match status" value="1"/>
</dbReference>
<keyword evidence="8" id="KW-1185">Reference proteome</keyword>
<evidence type="ECO:0000313" key="7">
    <source>
        <dbReference type="EMBL" id="MBK0418952.1"/>
    </source>
</evidence>
<protein>
    <recommendedName>
        <fullName evidence="2">enoyl-CoA hydratase</fullName>
        <ecNumber evidence="2">4.2.1.17</ecNumber>
    </recommendedName>
</protein>
<dbReference type="EMBL" id="JAEHOH010000010">
    <property type="protein sequence ID" value="MBK0418952.1"/>
    <property type="molecule type" value="Genomic_DNA"/>
</dbReference>
<evidence type="ECO:0000256" key="2">
    <source>
        <dbReference type="ARBA" id="ARBA00012076"/>
    </source>
</evidence>
<dbReference type="FunFam" id="1.10.12.10:FF:000001">
    <property type="entry name" value="Probable enoyl-CoA hydratase, mitochondrial"/>
    <property type="match status" value="1"/>
</dbReference>
<dbReference type="InterPro" id="IPR001753">
    <property type="entry name" value="Enoyl-CoA_hydra/iso"/>
</dbReference>
<dbReference type="Proteomes" id="UP000608530">
    <property type="component" value="Unassembled WGS sequence"/>
</dbReference>
<dbReference type="CDD" id="cd06558">
    <property type="entry name" value="crotonase-like"/>
    <property type="match status" value="1"/>
</dbReference>
<dbReference type="FunFam" id="3.90.226.10:FF:000009">
    <property type="entry name" value="Carnitinyl-CoA dehydratase"/>
    <property type="match status" value="1"/>
</dbReference>
<dbReference type="GO" id="GO:0004300">
    <property type="term" value="F:enoyl-CoA hydratase activity"/>
    <property type="evidence" value="ECO:0007669"/>
    <property type="project" value="UniProtKB-EC"/>
</dbReference>
<keyword evidence="3" id="KW-0456">Lyase</keyword>
<accession>A0A934UVH5</accession>
<proteinExistence type="inferred from homology"/>
<dbReference type="EC" id="4.2.1.17" evidence="2"/>
<comment type="similarity">
    <text evidence="1 6">Belongs to the enoyl-CoA hydratase/isomerase family.</text>
</comment>
<dbReference type="SUPFAM" id="SSF52096">
    <property type="entry name" value="ClpP/crotonase"/>
    <property type="match status" value="1"/>
</dbReference>
<dbReference type="PROSITE" id="PS00166">
    <property type="entry name" value="ENOYL_COA_HYDRATASE"/>
    <property type="match status" value="1"/>
</dbReference>
<evidence type="ECO:0000256" key="5">
    <source>
        <dbReference type="ARBA" id="ARBA00023717"/>
    </source>
</evidence>
<comment type="caution">
    <text evidence="7">The sequence shown here is derived from an EMBL/GenBank/DDBJ whole genome shotgun (WGS) entry which is preliminary data.</text>
</comment>
<dbReference type="PANTHER" id="PTHR11941:SF54">
    <property type="entry name" value="ENOYL-COA HYDRATASE, MITOCHONDRIAL"/>
    <property type="match status" value="1"/>
</dbReference>